<reference evidence="5" key="3">
    <citation type="submission" date="2025-09" db="UniProtKB">
        <authorList>
            <consortium name="Ensembl"/>
        </authorList>
    </citation>
    <scope>IDENTIFICATION</scope>
</reference>
<name>A0AAQ6INM5_ANATE</name>
<evidence type="ECO:0000313" key="6">
    <source>
        <dbReference type="Proteomes" id="UP000265040"/>
    </source>
</evidence>
<keyword evidence="3" id="KW-0472">Membrane</keyword>
<dbReference type="SMART" id="SM00409">
    <property type="entry name" value="IG"/>
    <property type="match status" value="1"/>
</dbReference>
<dbReference type="Pfam" id="PF07654">
    <property type="entry name" value="C1-set"/>
    <property type="match status" value="1"/>
</dbReference>
<dbReference type="GO" id="GO:0005886">
    <property type="term" value="C:plasma membrane"/>
    <property type="evidence" value="ECO:0007669"/>
    <property type="project" value="TreeGrafter"/>
</dbReference>
<dbReference type="InterPro" id="IPR007110">
    <property type="entry name" value="Ig-like_dom"/>
</dbReference>
<evidence type="ECO:0000256" key="1">
    <source>
        <dbReference type="ARBA" id="ARBA00022729"/>
    </source>
</evidence>
<dbReference type="InterPro" id="IPR003599">
    <property type="entry name" value="Ig_sub"/>
</dbReference>
<dbReference type="GO" id="GO:0002376">
    <property type="term" value="P:immune system process"/>
    <property type="evidence" value="ECO:0007669"/>
    <property type="project" value="UniProtKB-KW"/>
</dbReference>
<keyword evidence="3" id="KW-0812">Transmembrane</keyword>
<organism evidence="5 6">
    <name type="scientific">Anabas testudineus</name>
    <name type="common">Climbing perch</name>
    <name type="synonym">Anthias testudineus</name>
    <dbReference type="NCBI Taxonomy" id="64144"/>
    <lineage>
        <taxon>Eukaryota</taxon>
        <taxon>Metazoa</taxon>
        <taxon>Chordata</taxon>
        <taxon>Craniata</taxon>
        <taxon>Vertebrata</taxon>
        <taxon>Euteleostomi</taxon>
        <taxon>Actinopterygii</taxon>
        <taxon>Neopterygii</taxon>
        <taxon>Teleostei</taxon>
        <taxon>Neoteleostei</taxon>
        <taxon>Acanthomorphata</taxon>
        <taxon>Anabantaria</taxon>
        <taxon>Anabantiformes</taxon>
        <taxon>Anabantoidei</taxon>
        <taxon>Anabantidae</taxon>
        <taxon>Anabas</taxon>
    </lineage>
</organism>
<dbReference type="Proteomes" id="UP000265040">
    <property type="component" value="Chromosome 22"/>
</dbReference>
<evidence type="ECO:0000256" key="2">
    <source>
        <dbReference type="ARBA" id="ARBA00022859"/>
    </source>
</evidence>
<evidence type="ECO:0000259" key="4">
    <source>
        <dbReference type="PROSITE" id="PS50835"/>
    </source>
</evidence>
<dbReference type="InterPro" id="IPR003597">
    <property type="entry name" value="Ig_C1-set"/>
</dbReference>
<dbReference type="InterPro" id="IPR013783">
    <property type="entry name" value="Ig-like_fold"/>
</dbReference>
<dbReference type="InterPro" id="IPR050413">
    <property type="entry name" value="TCR_beta_variable"/>
</dbReference>
<keyword evidence="3" id="KW-1133">Transmembrane helix</keyword>
<dbReference type="PROSITE" id="PS50835">
    <property type="entry name" value="IG_LIKE"/>
    <property type="match status" value="2"/>
</dbReference>
<feature type="transmembrane region" description="Helical" evidence="3">
    <location>
        <begin position="257"/>
        <end position="278"/>
    </location>
</feature>
<keyword evidence="2" id="KW-0391">Immunity</keyword>
<evidence type="ECO:0000313" key="5">
    <source>
        <dbReference type="Ensembl" id="ENSATEP00000076391.1"/>
    </source>
</evidence>
<dbReference type="InterPro" id="IPR013106">
    <property type="entry name" value="Ig_V-set"/>
</dbReference>
<dbReference type="GO" id="GO:0007166">
    <property type="term" value="P:cell surface receptor signaling pathway"/>
    <property type="evidence" value="ECO:0007669"/>
    <property type="project" value="TreeGrafter"/>
</dbReference>
<accession>A0AAQ6INM5</accession>
<dbReference type="SMART" id="SM00407">
    <property type="entry name" value="IGc1"/>
    <property type="match status" value="1"/>
</dbReference>
<reference evidence="5" key="2">
    <citation type="submission" date="2025-08" db="UniProtKB">
        <authorList>
            <consortium name="Ensembl"/>
        </authorList>
    </citation>
    <scope>IDENTIFICATION</scope>
</reference>
<dbReference type="Gene3D" id="2.60.40.10">
    <property type="entry name" value="Immunoglobulins"/>
    <property type="match status" value="3"/>
</dbReference>
<keyword evidence="1" id="KW-0732">Signal</keyword>
<evidence type="ECO:0000256" key="3">
    <source>
        <dbReference type="SAM" id="Phobius"/>
    </source>
</evidence>
<proteinExistence type="predicted"/>
<dbReference type="GeneTree" id="ENSGT00940000164625"/>
<protein>
    <recommendedName>
        <fullName evidence="4">Ig-like domain-containing protein</fullName>
    </recommendedName>
</protein>
<dbReference type="InterPro" id="IPR036179">
    <property type="entry name" value="Ig-like_dom_sf"/>
</dbReference>
<feature type="domain" description="Ig-like" evidence="4">
    <location>
        <begin position="138"/>
        <end position="242"/>
    </location>
</feature>
<dbReference type="SMART" id="SM00406">
    <property type="entry name" value="IGv"/>
    <property type="match status" value="1"/>
</dbReference>
<keyword evidence="6" id="KW-1185">Reference proteome</keyword>
<dbReference type="PANTHER" id="PTHR23268">
    <property type="entry name" value="T-CELL RECEPTOR BETA CHAIN"/>
    <property type="match status" value="1"/>
</dbReference>
<dbReference type="PANTHER" id="PTHR23268:SF28">
    <property type="entry name" value="T CELL RECEPTOR BETA VARIABLE 19"/>
    <property type="match status" value="1"/>
</dbReference>
<dbReference type="Ensembl" id="ENSATET00000076996.1">
    <property type="protein sequence ID" value="ENSATEP00000076391.1"/>
    <property type="gene ID" value="ENSATEG00000019969.3"/>
</dbReference>
<dbReference type="SUPFAM" id="SSF48726">
    <property type="entry name" value="Immunoglobulin"/>
    <property type="match status" value="2"/>
</dbReference>
<sequence length="299" mass="33734">LVFLFSCFSDFSFSVKIDQPPFVFSQKGESTVTLQCKQDDSTHNYMYWYKQSSSDKIQLVTYSAAKNISSIEAPFTSSKYFMSRPEVLTSSLQIRQVEAGDSAVYYCASSKRCVNNEVYFGPGTKLTVLEKDRKPTPPVVKVLPPSKDECRNQKDNEKKKTLVCVAKDFYPDHVSVSWKIENGDDNIGEATDTAALRTGDSYTITSRLRVSAKTWFIPTNVFTCNVTFFDGEKYSHYTNSINGEEEKFLKLSQNGKLSYGIFIAKGCVYGAFVAFLVWKLQVCLTNISFDSTGSIYFCM</sequence>
<feature type="domain" description="Ig-like" evidence="4">
    <location>
        <begin position="27"/>
        <end position="107"/>
    </location>
</feature>
<reference evidence="5 6" key="1">
    <citation type="submission" date="2021-04" db="EMBL/GenBank/DDBJ databases">
        <authorList>
            <consortium name="Wellcome Sanger Institute Data Sharing"/>
        </authorList>
    </citation>
    <scope>NUCLEOTIDE SEQUENCE [LARGE SCALE GENOMIC DNA]</scope>
</reference>
<dbReference type="Pfam" id="PF07686">
    <property type="entry name" value="V-set"/>
    <property type="match status" value="1"/>
</dbReference>
<dbReference type="AlphaFoldDB" id="A0AAQ6INM5"/>